<keyword evidence="3" id="KW-1185">Reference proteome</keyword>
<evidence type="ECO:0000256" key="1">
    <source>
        <dbReference type="SAM" id="MobiDB-lite"/>
    </source>
</evidence>
<dbReference type="EMBL" id="JAKELL010000075">
    <property type="protein sequence ID" value="KAH8984525.1"/>
    <property type="molecule type" value="Genomic_DNA"/>
</dbReference>
<dbReference type="AlphaFoldDB" id="A0AAD4LAE9"/>
<proteinExistence type="predicted"/>
<feature type="compositionally biased region" description="Basic and acidic residues" evidence="1">
    <location>
        <begin position="84"/>
        <end position="93"/>
    </location>
</feature>
<evidence type="ECO:0000313" key="2">
    <source>
        <dbReference type="EMBL" id="KAH8984525.1"/>
    </source>
</evidence>
<feature type="compositionally biased region" description="Polar residues" evidence="1">
    <location>
        <begin position="112"/>
        <end position="134"/>
    </location>
</feature>
<protein>
    <submittedName>
        <fullName evidence="2">Uncharacterized protein</fullName>
    </submittedName>
</protein>
<feature type="region of interest" description="Disordered" evidence="1">
    <location>
        <begin position="60"/>
        <end position="97"/>
    </location>
</feature>
<comment type="caution">
    <text evidence="2">The sequence shown here is derived from an EMBL/GenBank/DDBJ whole genome shotgun (WGS) entry which is preliminary data.</text>
</comment>
<reference evidence="2" key="1">
    <citation type="submission" date="2022-01" db="EMBL/GenBank/DDBJ databases">
        <title>Comparative genomics reveals a dynamic genome evolution in the ectomycorrhizal milk-cap (Lactarius) mushrooms.</title>
        <authorList>
            <consortium name="DOE Joint Genome Institute"/>
            <person name="Lebreton A."/>
            <person name="Tang N."/>
            <person name="Kuo A."/>
            <person name="LaButti K."/>
            <person name="Drula E."/>
            <person name="Barry K."/>
            <person name="Clum A."/>
            <person name="Lipzen A."/>
            <person name="Mousain D."/>
            <person name="Ng V."/>
            <person name="Wang R."/>
            <person name="Wang X."/>
            <person name="Dai Y."/>
            <person name="Henrissat B."/>
            <person name="Grigoriev I.V."/>
            <person name="Guerin-Laguette A."/>
            <person name="Yu F."/>
            <person name="Martin F.M."/>
        </authorList>
    </citation>
    <scope>NUCLEOTIDE SEQUENCE</scope>
    <source>
        <strain evidence="2">QP</strain>
    </source>
</reference>
<name>A0AAD4LAE9_9AGAM</name>
<organism evidence="2 3">
    <name type="scientific">Lactarius akahatsu</name>
    <dbReference type="NCBI Taxonomy" id="416441"/>
    <lineage>
        <taxon>Eukaryota</taxon>
        <taxon>Fungi</taxon>
        <taxon>Dikarya</taxon>
        <taxon>Basidiomycota</taxon>
        <taxon>Agaricomycotina</taxon>
        <taxon>Agaricomycetes</taxon>
        <taxon>Russulales</taxon>
        <taxon>Russulaceae</taxon>
        <taxon>Lactarius</taxon>
    </lineage>
</organism>
<accession>A0AAD4LAE9</accession>
<gene>
    <name evidence="2" type="ORF">EDB92DRAFT_1483833</name>
</gene>
<feature type="region of interest" description="Disordered" evidence="1">
    <location>
        <begin position="111"/>
        <end position="134"/>
    </location>
</feature>
<dbReference type="Proteomes" id="UP001201163">
    <property type="component" value="Unassembled WGS sequence"/>
</dbReference>
<sequence>MTHAFGNVILAFAIVSTYNGIRNFIHPVSVPVSPSVSPSVRFVVPQVLFPHHPLVSTGEGALDVNPSHSSPRPLIQGRVTSSNHAHDRDEGKHATRTSTYGSVWCAARVSKHQNGPGSSPTRLQLTSPRTQLSPAPTAIERISIHASISYNIAFTQSRGHL</sequence>
<evidence type="ECO:0000313" key="3">
    <source>
        <dbReference type="Proteomes" id="UP001201163"/>
    </source>
</evidence>